<dbReference type="AlphaFoldDB" id="A0A9P3LAL4"/>
<sequence>MNANAHVGQLGLGALLLPSQATPDSAADVPISNLVDSASVLAPAEAAPDLNEIAVSSRFYPGSLNSPPPQDLVLVTTDQVFFFVQSAVLLAASRNFFANCIIPQRLAAAAARGQHEITCIHETSIILNIVLHAIYDFPCEQFGPTNHNLIATVDTLAKYGLSVQTYVTSPRSLFNVLASRIATDPLQFYALAGHHDLYALASRASVHLVGHKASDIPMPVAERMGPIYLNRLLALHQARQEALKAILRAPPAPHPPTDACGADGHAALARAWSFVAAYLIWEMRPDMTTISLELTVGRLSRDISCPLCKTSFHARLAEVIAAWASVPRCI</sequence>
<evidence type="ECO:0000313" key="3">
    <source>
        <dbReference type="Proteomes" id="UP000703269"/>
    </source>
</evidence>
<keyword evidence="1" id="KW-0732">Signal</keyword>
<name>A0A9P3LAL4_9APHY</name>
<feature type="signal peptide" evidence="1">
    <location>
        <begin position="1"/>
        <end position="21"/>
    </location>
</feature>
<keyword evidence="3" id="KW-1185">Reference proteome</keyword>
<dbReference type="OrthoDB" id="3265815at2759"/>
<dbReference type="EMBL" id="BPQB01000009">
    <property type="protein sequence ID" value="GJE88541.1"/>
    <property type="molecule type" value="Genomic_DNA"/>
</dbReference>
<protein>
    <recommendedName>
        <fullName evidence="4">BTB domain-containing protein</fullName>
    </recommendedName>
</protein>
<dbReference type="Proteomes" id="UP000703269">
    <property type="component" value="Unassembled WGS sequence"/>
</dbReference>
<gene>
    <name evidence="2" type="ORF">PsYK624_046240</name>
</gene>
<evidence type="ECO:0000313" key="2">
    <source>
        <dbReference type="EMBL" id="GJE88541.1"/>
    </source>
</evidence>
<proteinExistence type="predicted"/>
<organism evidence="2 3">
    <name type="scientific">Phanerochaete sordida</name>
    <dbReference type="NCBI Taxonomy" id="48140"/>
    <lineage>
        <taxon>Eukaryota</taxon>
        <taxon>Fungi</taxon>
        <taxon>Dikarya</taxon>
        <taxon>Basidiomycota</taxon>
        <taxon>Agaricomycotina</taxon>
        <taxon>Agaricomycetes</taxon>
        <taxon>Polyporales</taxon>
        <taxon>Phanerochaetaceae</taxon>
        <taxon>Phanerochaete</taxon>
    </lineage>
</organism>
<feature type="chain" id="PRO_5040260520" description="BTB domain-containing protein" evidence="1">
    <location>
        <begin position="22"/>
        <end position="330"/>
    </location>
</feature>
<accession>A0A9P3LAL4</accession>
<evidence type="ECO:0008006" key="4">
    <source>
        <dbReference type="Google" id="ProtNLM"/>
    </source>
</evidence>
<reference evidence="2 3" key="1">
    <citation type="submission" date="2021-08" db="EMBL/GenBank/DDBJ databases">
        <title>Draft Genome Sequence of Phanerochaete sordida strain YK-624.</title>
        <authorList>
            <person name="Mori T."/>
            <person name="Dohra H."/>
            <person name="Suzuki T."/>
            <person name="Kawagishi H."/>
            <person name="Hirai H."/>
        </authorList>
    </citation>
    <scope>NUCLEOTIDE SEQUENCE [LARGE SCALE GENOMIC DNA]</scope>
    <source>
        <strain evidence="2 3">YK-624</strain>
    </source>
</reference>
<evidence type="ECO:0000256" key="1">
    <source>
        <dbReference type="SAM" id="SignalP"/>
    </source>
</evidence>
<comment type="caution">
    <text evidence="2">The sequence shown here is derived from an EMBL/GenBank/DDBJ whole genome shotgun (WGS) entry which is preliminary data.</text>
</comment>